<feature type="transmembrane region" description="Helical" evidence="6">
    <location>
        <begin position="425"/>
        <end position="445"/>
    </location>
</feature>
<name>A0ABP1NLR6_XYLVO</name>
<evidence type="ECO:0000313" key="8">
    <source>
        <dbReference type="EMBL" id="CAL7940713.1"/>
    </source>
</evidence>
<feature type="transmembrane region" description="Helical" evidence="6">
    <location>
        <begin position="206"/>
        <end position="229"/>
    </location>
</feature>
<feature type="transmembrane region" description="Helical" evidence="6">
    <location>
        <begin position="174"/>
        <end position="194"/>
    </location>
</feature>
<dbReference type="Pfam" id="PF07690">
    <property type="entry name" value="MFS_1"/>
    <property type="match status" value="1"/>
</dbReference>
<sequence>MRMTDEKDQSQVLCANNPVKVANGNDANDGSLLETKVYKKRWLILCLFILYTGMSTFQWAQYCIITNIVTRYYGVSSLAVDWTSMAFMAYYVIFIIPATYMVDRWGLRWSNIIACGITCLGSWIKVLSVSPDRFYVTFIGQSLVAIVQTVVLMIPGRLAAQWFDSNQVSTATSFSVLGNQMGVALSFLVTPIIVKNHKNLDDIGAGLSYLFWSVAIIVTVLFLLIIILFEDDPKIPPSKTRALQKLNVMGVEESFLEPIKRLFKNKSYLLLCNSYGLGIGVLNVVGTLLNQIYLAHFENGEEDAGRIGLAMLLAGMLGSVCFGVFVDRTHMYKQTTVSVYFLALCGQILFSASIYLEIKWMVYLSAIFLGFFMVGYYALGYEMCAEYTYPEQEGITGGILNVSNNLYGMVLVLIMGRLMEEYGDVPVHVGLCITLLVGAISTALTKDVQRRQDAKRTAHYTGVDQSDRTSEQCDEREKV</sequence>
<keyword evidence="3 6" id="KW-1133">Transmembrane helix</keyword>
<comment type="caution">
    <text evidence="8">The sequence shown here is derived from an EMBL/GenBank/DDBJ whole genome shotgun (WGS) entry which is preliminary data.</text>
</comment>
<feature type="transmembrane region" description="Helical" evidence="6">
    <location>
        <begin position="109"/>
        <end position="128"/>
    </location>
</feature>
<evidence type="ECO:0000256" key="4">
    <source>
        <dbReference type="ARBA" id="ARBA00023136"/>
    </source>
</evidence>
<protein>
    <recommendedName>
        <fullName evidence="7">Major facilitator superfamily (MFS) profile domain-containing protein</fullName>
    </recommendedName>
</protein>
<feature type="transmembrane region" description="Helical" evidence="6">
    <location>
        <begin position="362"/>
        <end position="379"/>
    </location>
</feature>
<evidence type="ECO:0000256" key="5">
    <source>
        <dbReference type="SAM" id="MobiDB-lite"/>
    </source>
</evidence>
<dbReference type="InterPro" id="IPR036259">
    <property type="entry name" value="MFS_trans_sf"/>
</dbReference>
<dbReference type="Proteomes" id="UP001642520">
    <property type="component" value="Unassembled WGS sequence"/>
</dbReference>
<keyword evidence="4 6" id="KW-0472">Membrane</keyword>
<feature type="transmembrane region" description="Helical" evidence="6">
    <location>
        <begin position="134"/>
        <end position="154"/>
    </location>
</feature>
<feature type="region of interest" description="Disordered" evidence="5">
    <location>
        <begin position="457"/>
        <end position="479"/>
    </location>
</feature>
<dbReference type="Gene3D" id="1.20.1250.20">
    <property type="entry name" value="MFS general substrate transporter like domains"/>
    <property type="match status" value="1"/>
</dbReference>
<evidence type="ECO:0000259" key="7">
    <source>
        <dbReference type="PROSITE" id="PS50850"/>
    </source>
</evidence>
<feature type="transmembrane region" description="Helical" evidence="6">
    <location>
        <begin position="399"/>
        <end position="419"/>
    </location>
</feature>
<keyword evidence="2 6" id="KW-0812">Transmembrane</keyword>
<evidence type="ECO:0000313" key="9">
    <source>
        <dbReference type="Proteomes" id="UP001642520"/>
    </source>
</evidence>
<dbReference type="InterPro" id="IPR011701">
    <property type="entry name" value="MFS"/>
</dbReference>
<evidence type="ECO:0000256" key="3">
    <source>
        <dbReference type="ARBA" id="ARBA00022989"/>
    </source>
</evidence>
<dbReference type="SUPFAM" id="SSF103473">
    <property type="entry name" value="MFS general substrate transporter"/>
    <property type="match status" value="1"/>
</dbReference>
<organism evidence="8 9">
    <name type="scientific">Xylocopa violacea</name>
    <name type="common">Violet carpenter bee</name>
    <name type="synonym">Apis violacea</name>
    <dbReference type="NCBI Taxonomy" id="135666"/>
    <lineage>
        <taxon>Eukaryota</taxon>
        <taxon>Metazoa</taxon>
        <taxon>Ecdysozoa</taxon>
        <taxon>Arthropoda</taxon>
        <taxon>Hexapoda</taxon>
        <taxon>Insecta</taxon>
        <taxon>Pterygota</taxon>
        <taxon>Neoptera</taxon>
        <taxon>Endopterygota</taxon>
        <taxon>Hymenoptera</taxon>
        <taxon>Apocrita</taxon>
        <taxon>Aculeata</taxon>
        <taxon>Apoidea</taxon>
        <taxon>Anthophila</taxon>
        <taxon>Apidae</taxon>
        <taxon>Xylocopa</taxon>
        <taxon>Xylocopa</taxon>
    </lineage>
</organism>
<accession>A0ABP1NLR6</accession>
<feature type="compositionally biased region" description="Basic and acidic residues" evidence="5">
    <location>
        <begin position="465"/>
        <end position="479"/>
    </location>
</feature>
<evidence type="ECO:0000256" key="1">
    <source>
        <dbReference type="ARBA" id="ARBA00004141"/>
    </source>
</evidence>
<dbReference type="EMBL" id="CAXAJV020001290">
    <property type="protein sequence ID" value="CAL7940713.1"/>
    <property type="molecule type" value="Genomic_DNA"/>
</dbReference>
<dbReference type="PROSITE" id="PS50850">
    <property type="entry name" value="MFS"/>
    <property type="match status" value="1"/>
</dbReference>
<comment type="subcellular location">
    <subcellularLocation>
        <location evidence="1">Membrane</location>
        <topology evidence="1">Multi-pass membrane protein</topology>
    </subcellularLocation>
</comment>
<feature type="transmembrane region" description="Helical" evidence="6">
    <location>
        <begin position="305"/>
        <end position="325"/>
    </location>
</feature>
<dbReference type="PANTHER" id="PTHR10924:SF4">
    <property type="entry name" value="GH15861P"/>
    <property type="match status" value="1"/>
</dbReference>
<evidence type="ECO:0000256" key="2">
    <source>
        <dbReference type="ARBA" id="ARBA00022692"/>
    </source>
</evidence>
<feature type="transmembrane region" description="Helical" evidence="6">
    <location>
        <begin position="268"/>
        <end position="293"/>
    </location>
</feature>
<dbReference type="PANTHER" id="PTHR10924">
    <property type="entry name" value="MAJOR FACILITATOR SUPERFAMILY PROTEIN-RELATED"/>
    <property type="match status" value="1"/>
</dbReference>
<gene>
    <name evidence="8" type="ORF">XYLVIOL_LOCUS4623</name>
</gene>
<feature type="transmembrane region" description="Helical" evidence="6">
    <location>
        <begin position="337"/>
        <end position="356"/>
    </location>
</feature>
<dbReference type="InterPro" id="IPR049680">
    <property type="entry name" value="FLVCR1-2_SLC49-like"/>
</dbReference>
<feature type="domain" description="Major facilitator superfamily (MFS) profile" evidence="7">
    <location>
        <begin position="41"/>
        <end position="450"/>
    </location>
</feature>
<proteinExistence type="predicted"/>
<evidence type="ECO:0000256" key="6">
    <source>
        <dbReference type="SAM" id="Phobius"/>
    </source>
</evidence>
<reference evidence="8 9" key="1">
    <citation type="submission" date="2024-08" db="EMBL/GenBank/DDBJ databases">
        <authorList>
            <person name="Will J Nash"/>
            <person name="Angela Man"/>
            <person name="Seanna McTaggart"/>
            <person name="Kendall Baker"/>
            <person name="Tom Barker"/>
            <person name="Leah Catchpole"/>
            <person name="Alex Durrant"/>
            <person name="Karim Gharbi"/>
            <person name="Naomi Irish"/>
            <person name="Gemy Kaithakottil"/>
            <person name="Debby Ku"/>
            <person name="Aaliyah Providence"/>
            <person name="Felix Shaw"/>
            <person name="David Swarbreck"/>
            <person name="Chris Watkins"/>
            <person name="Ann M. McCartney"/>
            <person name="Giulio Formenti"/>
            <person name="Alice Mouton"/>
            <person name="Noel Vella"/>
            <person name="Bjorn M von Reumont"/>
            <person name="Adriana Vella"/>
            <person name="Wilfried Haerty"/>
        </authorList>
    </citation>
    <scope>NUCLEOTIDE SEQUENCE [LARGE SCALE GENOMIC DNA]</scope>
</reference>
<feature type="transmembrane region" description="Helical" evidence="6">
    <location>
        <begin position="82"/>
        <end position="102"/>
    </location>
</feature>
<feature type="transmembrane region" description="Helical" evidence="6">
    <location>
        <begin position="42"/>
        <end position="62"/>
    </location>
</feature>
<dbReference type="InterPro" id="IPR020846">
    <property type="entry name" value="MFS_dom"/>
</dbReference>
<keyword evidence="9" id="KW-1185">Reference proteome</keyword>